<keyword evidence="2" id="KW-1185">Reference proteome</keyword>
<gene>
    <name evidence="1" type="ORF">ACH5RR_009493</name>
</gene>
<evidence type="ECO:0000313" key="2">
    <source>
        <dbReference type="Proteomes" id="UP001630127"/>
    </source>
</evidence>
<evidence type="ECO:0000313" key="1">
    <source>
        <dbReference type="EMBL" id="KAL3530171.1"/>
    </source>
</evidence>
<dbReference type="AlphaFoldDB" id="A0ABD3AGS0"/>
<reference evidence="1 2" key="1">
    <citation type="submission" date="2024-11" db="EMBL/GenBank/DDBJ databases">
        <title>A near-complete genome assembly of Cinchona calisaya.</title>
        <authorList>
            <person name="Lian D.C."/>
            <person name="Zhao X.W."/>
            <person name="Wei L."/>
        </authorList>
    </citation>
    <scope>NUCLEOTIDE SEQUENCE [LARGE SCALE GENOMIC DNA]</scope>
    <source>
        <tissue evidence="1">Nenye</tissue>
    </source>
</reference>
<dbReference type="EMBL" id="JBJUIK010000004">
    <property type="protein sequence ID" value="KAL3530171.1"/>
    <property type="molecule type" value="Genomic_DNA"/>
</dbReference>
<comment type="caution">
    <text evidence="1">The sequence shown here is derived from an EMBL/GenBank/DDBJ whole genome shotgun (WGS) entry which is preliminary data.</text>
</comment>
<organism evidence="1 2">
    <name type="scientific">Cinchona calisaya</name>
    <dbReference type="NCBI Taxonomy" id="153742"/>
    <lineage>
        <taxon>Eukaryota</taxon>
        <taxon>Viridiplantae</taxon>
        <taxon>Streptophyta</taxon>
        <taxon>Embryophyta</taxon>
        <taxon>Tracheophyta</taxon>
        <taxon>Spermatophyta</taxon>
        <taxon>Magnoliopsida</taxon>
        <taxon>eudicotyledons</taxon>
        <taxon>Gunneridae</taxon>
        <taxon>Pentapetalae</taxon>
        <taxon>asterids</taxon>
        <taxon>lamiids</taxon>
        <taxon>Gentianales</taxon>
        <taxon>Rubiaceae</taxon>
        <taxon>Cinchonoideae</taxon>
        <taxon>Cinchoneae</taxon>
        <taxon>Cinchona</taxon>
    </lineage>
</organism>
<protein>
    <submittedName>
        <fullName evidence="1">Uncharacterized protein</fullName>
    </submittedName>
</protein>
<accession>A0ABD3AGS0</accession>
<dbReference type="Proteomes" id="UP001630127">
    <property type="component" value="Unassembled WGS sequence"/>
</dbReference>
<sequence>MGSKLTILENRTYYNIELRMWAEPSRPDHFEKIIKMKPDGSTKIKADTFHRDDRQVRPQSESVLIMVYANGGWTGKYLFPQHLMTYAKVTCDRNQHGQVILRGTRPNFNFCRLKYFSFLLGKYVGLGMIEGDI</sequence>
<proteinExistence type="predicted"/>
<name>A0ABD3AGS0_9GENT</name>